<dbReference type="InterPro" id="IPR036196">
    <property type="entry name" value="Ptyr_pPase_sf"/>
</dbReference>
<reference evidence="4 5" key="1">
    <citation type="journal article" date="2018" name="Syst. Appl. Microbiol.">
        <title>Abditibacterium utsteinense sp. nov., the first cultivated member of candidate phylum FBP, isolated from ice-free Antarctic soil samples.</title>
        <authorList>
            <person name="Tahon G."/>
            <person name="Tytgat B."/>
            <person name="Lebbe L."/>
            <person name="Carlier A."/>
            <person name="Willems A."/>
        </authorList>
    </citation>
    <scope>NUCLEOTIDE SEQUENCE [LARGE SCALE GENOMIC DNA]</scope>
    <source>
        <strain evidence="4 5">LMG 29911</strain>
    </source>
</reference>
<comment type="caution">
    <text evidence="4">The sequence shown here is derived from an EMBL/GenBank/DDBJ whole genome shotgun (WGS) entry which is preliminary data.</text>
</comment>
<keyword evidence="5" id="KW-1185">Reference proteome</keyword>
<dbReference type="InParanoid" id="A0A2S8SW36"/>
<name>A0A2S8SW36_9BACT</name>
<dbReference type="EC" id="3.1.3.48" evidence="1"/>
<dbReference type="RefSeq" id="WP_105482310.1">
    <property type="nucleotide sequence ID" value="NZ_NIGF01000002.1"/>
</dbReference>
<protein>
    <recommendedName>
        <fullName evidence="1">protein-tyrosine-phosphatase</fullName>
        <ecNumber evidence="1">3.1.3.48</ecNumber>
    </recommendedName>
</protein>
<evidence type="ECO:0000259" key="3">
    <source>
        <dbReference type="SMART" id="SM00226"/>
    </source>
</evidence>
<organism evidence="4 5">
    <name type="scientific">Abditibacterium utsteinense</name>
    <dbReference type="NCBI Taxonomy" id="1960156"/>
    <lineage>
        <taxon>Bacteria</taxon>
        <taxon>Pseudomonadati</taxon>
        <taxon>Abditibacteriota</taxon>
        <taxon>Abditibacteriia</taxon>
        <taxon>Abditibacteriales</taxon>
        <taxon>Abditibacteriaceae</taxon>
        <taxon>Abditibacterium</taxon>
    </lineage>
</organism>
<gene>
    <name evidence="4" type="ORF">B1R32_1024</name>
</gene>
<evidence type="ECO:0000256" key="1">
    <source>
        <dbReference type="ARBA" id="ARBA00013064"/>
    </source>
</evidence>
<dbReference type="PANTHER" id="PTHR11717">
    <property type="entry name" value="LOW MOLECULAR WEIGHT PROTEIN TYROSINE PHOSPHATASE"/>
    <property type="match status" value="1"/>
</dbReference>
<sequence>MQLVFVCSGNTCRSPLALCAWHLAVRELGAQSGQSSAARLLQRIKARSAGLCATIGAGAAPYSQEVARGWGEDLTPHRAQLFRPEHARFDLIITMTHDQSAVLRSHFEVGENQVRRLGSYAPRHQKLAEAARFAPLWNDDFFASLSAETGSEVDILDPYGGSLEAYEACASQIRRCVFELARTLSGSKS</sequence>
<dbReference type="EMBL" id="NIGF01000002">
    <property type="protein sequence ID" value="PQV64997.1"/>
    <property type="molecule type" value="Genomic_DNA"/>
</dbReference>
<dbReference type="InterPro" id="IPR050438">
    <property type="entry name" value="LMW_PTPase"/>
</dbReference>
<dbReference type="SUPFAM" id="SSF52788">
    <property type="entry name" value="Phosphotyrosine protein phosphatases I"/>
    <property type="match status" value="1"/>
</dbReference>
<dbReference type="Pfam" id="PF01451">
    <property type="entry name" value="LMWPc"/>
    <property type="match status" value="1"/>
</dbReference>
<dbReference type="PANTHER" id="PTHR11717:SF31">
    <property type="entry name" value="LOW MOLECULAR WEIGHT PROTEIN-TYROSINE-PHOSPHATASE ETP-RELATED"/>
    <property type="match status" value="1"/>
</dbReference>
<dbReference type="InterPro" id="IPR023485">
    <property type="entry name" value="Ptyr_pPase"/>
</dbReference>
<evidence type="ECO:0000313" key="4">
    <source>
        <dbReference type="EMBL" id="PQV64997.1"/>
    </source>
</evidence>
<dbReference type="OrthoDB" id="9784339at2"/>
<comment type="catalytic activity">
    <reaction evidence="2">
        <text>O-phospho-L-tyrosyl-[protein] + H2O = L-tyrosyl-[protein] + phosphate</text>
        <dbReference type="Rhea" id="RHEA:10684"/>
        <dbReference type="Rhea" id="RHEA-COMP:10136"/>
        <dbReference type="Rhea" id="RHEA-COMP:20101"/>
        <dbReference type="ChEBI" id="CHEBI:15377"/>
        <dbReference type="ChEBI" id="CHEBI:43474"/>
        <dbReference type="ChEBI" id="CHEBI:46858"/>
        <dbReference type="ChEBI" id="CHEBI:61978"/>
        <dbReference type="EC" id="3.1.3.48"/>
    </reaction>
</comment>
<feature type="domain" description="Phosphotyrosine protein phosphatase I" evidence="3">
    <location>
        <begin position="1"/>
        <end position="183"/>
    </location>
</feature>
<evidence type="ECO:0000313" key="5">
    <source>
        <dbReference type="Proteomes" id="UP000237684"/>
    </source>
</evidence>
<dbReference type="Proteomes" id="UP000237684">
    <property type="component" value="Unassembled WGS sequence"/>
</dbReference>
<dbReference type="Gene3D" id="3.40.50.2300">
    <property type="match status" value="1"/>
</dbReference>
<dbReference type="AlphaFoldDB" id="A0A2S8SW36"/>
<dbReference type="GO" id="GO:0004725">
    <property type="term" value="F:protein tyrosine phosphatase activity"/>
    <property type="evidence" value="ECO:0007669"/>
    <property type="project" value="UniProtKB-EC"/>
</dbReference>
<evidence type="ECO:0000256" key="2">
    <source>
        <dbReference type="ARBA" id="ARBA00051722"/>
    </source>
</evidence>
<accession>A0A2S8SW36</accession>
<proteinExistence type="predicted"/>
<dbReference type="SMART" id="SM00226">
    <property type="entry name" value="LMWPc"/>
    <property type="match status" value="1"/>
</dbReference>
<dbReference type="FunCoup" id="A0A2S8SW36">
    <property type="interactions" value="1"/>
</dbReference>